<organism evidence="2 3">
    <name type="scientific">Desulfosalsimonas propionicica</name>
    <dbReference type="NCBI Taxonomy" id="332175"/>
    <lineage>
        <taxon>Bacteria</taxon>
        <taxon>Pseudomonadati</taxon>
        <taxon>Thermodesulfobacteriota</taxon>
        <taxon>Desulfobacteria</taxon>
        <taxon>Desulfobacterales</taxon>
        <taxon>Desulfosalsimonadaceae</taxon>
        <taxon>Desulfosalsimonas</taxon>
    </lineage>
</organism>
<dbReference type="Proteomes" id="UP000525298">
    <property type="component" value="Unassembled WGS sequence"/>
</dbReference>
<dbReference type="GO" id="GO:0051131">
    <property type="term" value="P:chaperone-mediated protein complex assembly"/>
    <property type="evidence" value="ECO:0007669"/>
    <property type="project" value="InterPro"/>
</dbReference>
<evidence type="ECO:0000313" key="2">
    <source>
        <dbReference type="EMBL" id="MBA2882209.1"/>
    </source>
</evidence>
<dbReference type="NCBIfam" id="TIGR00684">
    <property type="entry name" value="narJ"/>
    <property type="match status" value="1"/>
</dbReference>
<name>A0A7W0CAK1_9BACT</name>
<dbReference type="EMBL" id="JACDUS010000007">
    <property type="protein sequence ID" value="MBA2882209.1"/>
    <property type="molecule type" value="Genomic_DNA"/>
</dbReference>
<dbReference type="SUPFAM" id="SSF89155">
    <property type="entry name" value="TorD-like"/>
    <property type="match status" value="1"/>
</dbReference>
<sequence length="179" mass="20267">MDETAQKQIKALSFLLQFPDEKTLESLRAAAAGIEQVFAEPGRIHIRKFLQYLTETPHLALQEAFCAAFDLNPDTCMNLTYHQYKDGAKRGPALARFARAFEQAGFDLVCTDLPDYLPMVLELMSQSTNGDFQWVIAEHRQTVKMLTERLKSMQSPYAAIFQVLTELLEAVSNQYKKGA</sequence>
<dbReference type="Pfam" id="PF02613">
    <property type="entry name" value="Nitrate_red_del"/>
    <property type="match status" value="1"/>
</dbReference>
<dbReference type="AlphaFoldDB" id="A0A7W0CAK1"/>
<keyword evidence="3" id="KW-1185">Reference proteome</keyword>
<accession>A0A7W0CAK1</accession>
<dbReference type="RefSeq" id="WP_181551856.1">
    <property type="nucleotide sequence ID" value="NZ_JACDUS010000007.1"/>
</dbReference>
<dbReference type="InterPro" id="IPR036411">
    <property type="entry name" value="TorD-like_sf"/>
</dbReference>
<dbReference type="GO" id="GO:0051082">
    <property type="term" value="F:unfolded protein binding"/>
    <property type="evidence" value="ECO:0007669"/>
    <property type="project" value="InterPro"/>
</dbReference>
<comment type="caution">
    <text evidence="2">The sequence shown here is derived from an EMBL/GenBank/DDBJ whole genome shotgun (WGS) entry which is preliminary data.</text>
</comment>
<dbReference type="PANTHER" id="PTHR43680">
    <property type="entry name" value="NITRATE REDUCTASE MOLYBDENUM COFACTOR ASSEMBLY CHAPERONE"/>
    <property type="match status" value="1"/>
</dbReference>
<dbReference type="GO" id="GO:0042128">
    <property type="term" value="P:nitrate assimilation"/>
    <property type="evidence" value="ECO:0007669"/>
    <property type="project" value="UniProtKB-KW"/>
</dbReference>
<reference evidence="2 3" key="1">
    <citation type="submission" date="2020-07" db="EMBL/GenBank/DDBJ databases">
        <title>Genomic Encyclopedia of Type Strains, Phase IV (KMG-IV): sequencing the most valuable type-strain genomes for metagenomic binning, comparative biology and taxonomic classification.</title>
        <authorList>
            <person name="Goeker M."/>
        </authorList>
    </citation>
    <scope>NUCLEOTIDE SEQUENCE [LARGE SCALE GENOMIC DNA]</scope>
    <source>
        <strain evidence="2 3">DSM 17721</strain>
    </source>
</reference>
<protein>
    <submittedName>
        <fullName evidence="2">Nitrate reductase delta subunit</fullName>
    </submittedName>
</protein>
<proteinExistence type="predicted"/>
<gene>
    <name evidence="2" type="ORF">HNR65_002550</name>
</gene>
<dbReference type="InterPro" id="IPR003765">
    <property type="entry name" value="NO3_reductase_chaperone_NarJ"/>
</dbReference>
<dbReference type="PANTHER" id="PTHR43680:SF2">
    <property type="entry name" value="NITRATE REDUCTASE MOLYBDENUM COFACTOR ASSEMBLY CHAPERONE NARJ"/>
    <property type="match status" value="1"/>
</dbReference>
<dbReference type="InterPro" id="IPR020945">
    <property type="entry name" value="DMSO/NO3_reduct_chaperone"/>
</dbReference>
<evidence type="ECO:0000256" key="1">
    <source>
        <dbReference type="ARBA" id="ARBA00023063"/>
    </source>
</evidence>
<dbReference type="GO" id="GO:0016530">
    <property type="term" value="F:metallochaperone activity"/>
    <property type="evidence" value="ECO:0007669"/>
    <property type="project" value="TreeGrafter"/>
</dbReference>
<evidence type="ECO:0000313" key="3">
    <source>
        <dbReference type="Proteomes" id="UP000525298"/>
    </source>
</evidence>
<keyword evidence="1" id="KW-0534">Nitrate assimilation</keyword>